<evidence type="ECO:0000313" key="1">
    <source>
        <dbReference type="EMBL" id="KAK8077329.1"/>
    </source>
</evidence>
<keyword evidence="2" id="KW-1185">Reference proteome</keyword>
<name>A0ABR1W598_9PEZI</name>
<dbReference type="Proteomes" id="UP001446871">
    <property type="component" value="Unassembled WGS sequence"/>
</dbReference>
<protein>
    <submittedName>
        <fullName evidence="1">Uncharacterized protein</fullName>
    </submittedName>
</protein>
<organism evidence="1 2">
    <name type="scientific">Apiospora saccharicola</name>
    <dbReference type="NCBI Taxonomy" id="335842"/>
    <lineage>
        <taxon>Eukaryota</taxon>
        <taxon>Fungi</taxon>
        <taxon>Dikarya</taxon>
        <taxon>Ascomycota</taxon>
        <taxon>Pezizomycotina</taxon>
        <taxon>Sordariomycetes</taxon>
        <taxon>Xylariomycetidae</taxon>
        <taxon>Amphisphaeriales</taxon>
        <taxon>Apiosporaceae</taxon>
        <taxon>Apiospora</taxon>
    </lineage>
</organism>
<sequence>MEDADNLPRLQLPLFYHQPLRTSLEKAGSFYKGTINVFVNDHATKFDISVYPLYMRTGGPWPPPKDELKVSWGHMGKAVKPTDAQLAKEGSGAQCLHKRGRRLLRFLMARSHAKKFKSITDVADEVFAERAKYCIPMSSSKHNKLYHGEALYEVAFGAMTQFKPSLRFLADYPDLPDIKLHTRDPDWIWPIIDHMSKFWQRENDFEGGWQLGAQLAAKDNHRMQFHVMAPRVDTSGCPARSSSRDYDTPEDSADAHVRLHPCAKCFLLFRCQALRGKLCPECTAGHRIPGPRAKVKQAVPEAVKTFSFTSLELSWQTMKGVSQRSKVSQGRKDVGSDIDARFSTEGPGGARTYFDGYCGVQISHPGVTTQFDKTPLETCRRDALHPSVDAVHRLAYRRLPDGSLQVGAHIPGNVVLTIYGFNCLHWDKPVIVNAPIHALRKARSTQDYQRGFRGVVNSSVISAVQTAIQSELGKPDDLDEHQTITLIDEMHAACADGVVTEARLADVLRSRWETILSADGKALPSRKVNQDEMAYRWRQFHQIADMYGFGGAENEYLWTVDHRGSGKKVFYPFSIMVKPLAEQVFDEEHCEACFTAIGFSAGLGREFLSRLMFLALHQRFTALKRYQSTVSLLSFR</sequence>
<comment type="caution">
    <text evidence="1">The sequence shown here is derived from an EMBL/GenBank/DDBJ whole genome shotgun (WGS) entry which is preliminary data.</text>
</comment>
<gene>
    <name evidence="1" type="ORF">PG996_003499</name>
</gene>
<accession>A0ABR1W598</accession>
<evidence type="ECO:0000313" key="2">
    <source>
        <dbReference type="Proteomes" id="UP001446871"/>
    </source>
</evidence>
<dbReference type="EMBL" id="JAQQWM010000002">
    <property type="protein sequence ID" value="KAK8077329.1"/>
    <property type="molecule type" value="Genomic_DNA"/>
</dbReference>
<proteinExistence type="predicted"/>
<reference evidence="1 2" key="1">
    <citation type="submission" date="2023-01" db="EMBL/GenBank/DDBJ databases">
        <title>Analysis of 21 Apiospora genomes using comparative genomics revels a genus with tremendous synthesis potential of carbohydrate active enzymes and secondary metabolites.</title>
        <authorList>
            <person name="Sorensen T."/>
        </authorList>
    </citation>
    <scope>NUCLEOTIDE SEQUENCE [LARGE SCALE GENOMIC DNA]</scope>
    <source>
        <strain evidence="1 2">CBS 83171</strain>
    </source>
</reference>